<keyword evidence="2" id="KW-1185">Reference proteome</keyword>
<gene>
    <name evidence="1" type="ORF">L3Q82_026333</name>
</gene>
<dbReference type="Proteomes" id="UP000831701">
    <property type="component" value="Chromosome 9"/>
</dbReference>
<organism evidence="1 2">
    <name type="scientific">Scortum barcoo</name>
    <name type="common">barcoo grunter</name>
    <dbReference type="NCBI Taxonomy" id="214431"/>
    <lineage>
        <taxon>Eukaryota</taxon>
        <taxon>Metazoa</taxon>
        <taxon>Chordata</taxon>
        <taxon>Craniata</taxon>
        <taxon>Vertebrata</taxon>
        <taxon>Euteleostomi</taxon>
        <taxon>Actinopterygii</taxon>
        <taxon>Neopterygii</taxon>
        <taxon>Teleostei</taxon>
        <taxon>Neoteleostei</taxon>
        <taxon>Acanthomorphata</taxon>
        <taxon>Eupercaria</taxon>
        <taxon>Centrarchiformes</taxon>
        <taxon>Terapontoidei</taxon>
        <taxon>Terapontidae</taxon>
        <taxon>Scortum</taxon>
    </lineage>
</organism>
<evidence type="ECO:0000313" key="2">
    <source>
        <dbReference type="Proteomes" id="UP000831701"/>
    </source>
</evidence>
<evidence type="ECO:0000313" key="1">
    <source>
        <dbReference type="EMBL" id="KAI3367482.1"/>
    </source>
</evidence>
<sequence>MDRNAVFEGLTRPCPLPDPGGNGLEPGTNKTGCHLTEDEMLGFIVMPSHDDKSKAVSWCRSPTGCAIGRDSSGMSLSVKLEPDHWWVKADSVESWSQETDHLTEPSRLGQLDPKAATLTDSHPKRSMAHRRA</sequence>
<name>A0ACB8WHR1_9TELE</name>
<protein>
    <submittedName>
        <fullName evidence="1">Uncharacterized protein</fullName>
    </submittedName>
</protein>
<dbReference type="EMBL" id="CM041539">
    <property type="protein sequence ID" value="KAI3367482.1"/>
    <property type="molecule type" value="Genomic_DNA"/>
</dbReference>
<accession>A0ACB8WHR1</accession>
<reference evidence="1" key="1">
    <citation type="submission" date="2022-04" db="EMBL/GenBank/DDBJ databases">
        <title>Jade perch genome.</title>
        <authorList>
            <person name="Chao B."/>
        </authorList>
    </citation>
    <scope>NUCLEOTIDE SEQUENCE</scope>
    <source>
        <strain evidence="1">CB-2022</strain>
    </source>
</reference>
<proteinExistence type="predicted"/>
<comment type="caution">
    <text evidence="1">The sequence shown here is derived from an EMBL/GenBank/DDBJ whole genome shotgun (WGS) entry which is preliminary data.</text>
</comment>